<evidence type="ECO:0000313" key="4">
    <source>
        <dbReference type="EMBL" id="GAA2721067.1"/>
    </source>
</evidence>
<protein>
    <submittedName>
        <fullName evidence="4">MlaD family protein</fullName>
    </submittedName>
</protein>
<evidence type="ECO:0000256" key="1">
    <source>
        <dbReference type="SAM" id="MobiDB-lite"/>
    </source>
</evidence>
<dbReference type="NCBIfam" id="TIGR00996">
    <property type="entry name" value="Mtu_fam_mce"/>
    <property type="match status" value="1"/>
</dbReference>
<reference evidence="4 5" key="1">
    <citation type="journal article" date="2019" name="Int. J. Syst. Evol. Microbiol.">
        <title>The Global Catalogue of Microorganisms (GCM) 10K type strain sequencing project: providing services to taxonomists for standard genome sequencing and annotation.</title>
        <authorList>
            <consortium name="The Broad Institute Genomics Platform"/>
            <consortium name="The Broad Institute Genome Sequencing Center for Infectious Disease"/>
            <person name="Wu L."/>
            <person name="Ma J."/>
        </authorList>
    </citation>
    <scope>NUCLEOTIDE SEQUENCE [LARGE SCALE GENOMIC DNA]</scope>
    <source>
        <strain evidence="4 5">JCM 8201</strain>
    </source>
</reference>
<keyword evidence="5" id="KW-1185">Reference proteome</keyword>
<organism evidence="4 5">
    <name type="scientific">Actinocorallia aurantiaca</name>
    <dbReference type="NCBI Taxonomy" id="46204"/>
    <lineage>
        <taxon>Bacteria</taxon>
        <taxon>Bacillati</taxon>
        <taxon>Actinomycetota</taxon>
        <taxon>Actinomycetes</taxon>
        <taxon>Streptosporangiales</taxon>
        <taxon>Thermomonosporaceae</taxon>
        <taxon>Actinocorallia</taxon>
    </lineage>
</organism>
<evidence type="ECO:0000313" key="5">
    <source>
        <dbReference type="Proteomes" id="UP001501842"/>
    </source>
</evidence>
<dbReference type="InterPro" id="IPR052336">
    <property type="entry name" value="MlaD_Phospholipid_Transporter"/>
</dbReference>
<proteinExistence type="predicted"/>
<feature type="domain" description="Mce/MlaD" evidence="2">
    <location>
        <begin position="39"/>
        <end position="114"/>
    </location>
</feature>
<dbReference type="PANTHER" id="PTHR33371:SF16">
    <property type="entry name" value="MCE-FAMILY PROTEIN MCE3F"/>
    <property type="match status" value="1"/>
</dbReference>
<dbReference type="Proteomes" id="UP001501842">
    <property type="component" value="Unassembled WGS sequence"/>
</dbReference>
<dbReference type="EMBL" id="BAAATZ010000003">
    <property type="protein sequence ID" value="GAA2721067.1"/>
    <property type="molecule type" value="Genomic_DNA"/>
</dbReference>
<name>A0ABN3TZ84_9ACTN</name>
<evidence type="ECO:0000259" key="3">
    <source>
        <dbReference type="Pfam" id="PF11887"/>
    </source>
</evidence>
<evidence type="ECO:0000259" key="2">
    <source>
        <dbReference type="Pfam" id="PF02470"/>
    </source>
</evidence>
<accession>A0ABN3TZ84</accession>
<dbReference type="InterPro" id="IPR005693">
    <property type="entry name" value="Mce"/>
</dbReference>
<dbReference type="PANTHER" id="PTHR33371">
    <property type="entry name" value="INTERMEMBRANE PHOSPHOLIPID TRANSPORT SYSTEM BINDING PROTEIN MLAD-RELATED"/>
    <property type="match status" value="1"/>
</dbReference>
<dbReference type="InterPro" id="IPR003399">
    <property type="entry name" value="Mce/MlaD"/>
</dbReference>
<sequence>MILTRGTKIQLVVFALITVLGVSYTAVRYLGVGGSLLDRTYTAYVELPDSGGAFTNSEVTYRGVTVGRVGPIRLVQNGVRIEMELDKGAKIPRDTLAVVANRSAVGEQYIDLQPRSDQGPFLDEGSPYTIPAGNTRIPVKTSDLLLNVDKTVASVDPENLRTIVDELDKAFNGTGSDLQTIIDEGGKLIQDMDENFETTADLLDNSKIVLNTQRDKGTSIRTFARELADLTDTIRENDGNIRETIDAAGPAAEEVDDLIDNVSDDLPVLLANLTSTTQMLTANQDGIRSLLISLPFTVAGSQTVLPGDGYQHMGLALNIDTPAPCTEGYEKTKPRWPQNTKETPARTDVGCTAPKKSQTAVRGARNAPEPRPYIKLPPGALDGAGEPPAASTRSAEDDGTESESRLVYQTNSTKSVFVTGYDPTSGKYVGPNGVTYTVGSSGGAENLLGDDSWKWLLLGPLS</sequence>
<gene>
    <name evidence="4" type="ORF">GCM10010439_10450</name>
</gene>
<dbReference type="Pfam" id="PF02470">
    <property type="entry name" value="MlaD"/>
    <property type="match status" value="1"/>
</dbReference>
<feature type="region of interest" description="Disordered" evidence="1">
    <location>
        <begin position="328"/>
        <end position="408"/>
    </location>
</feature>
<feature type="domain" description="Mammalian cell entry C-terminal" evidence="3">
    <location>
        <begin position="129"/>
        <end position="289"/>
    </location>
</feature>
<dbReference type="RefSeq" id="WP_344448988.1">
    <property type="nucleotide sequence ID" value="NZ_BAAATZ010000003.1"/>
</dbReference>
<dbReference type="Pfam" id="PF11887">
    <property type="entry name" value="Mce4_CUP1"/>
    <property type="match status" value="1"/>
</dbReference>
<dbReference type="InterPro" id="IPR024516">
    <property type="entry name" value="Mce_C"/>
</dbReference>
<comment type="caution">
    <text evidence="4">The sequence shown here is derived from an EMBL/GenBank/DDBJ whole genome shotgun (WGS) entry which is preliminary data.</text>
</comment>